<dbReference type="GO" id="GO:0046872">
    <property type="term" value="F:metal ion binding"/>
    <property type="evidence" value="ECO:0007669"/>
    <property type="project" value="UniProtKB-KW"/>
</dbReference>
<keyword evidence="4" id="KW-0378">Hydrolase</keyword>
<feature type="domain" description="Peptidase M13 N-terminal" evidence="9">
    <location>
        <begin position="56"/>
        <end position="442"/>
    </location>
</feature>
<comment type="cofactor">
    <cofactor evidence="1">
        <name>Zn(2+)</name>
        <dbReference type="ChEBI" id="CHEBI:29105"/>
    </cofactor>
</comment>
<keyword evidence="5" id="KW-0862">Zinc</keyword>
<dbReference type="Gene3D" id="1.10.1380.10">
    <property type="entry name" value="Neutral endopeptidase , domain2"/>
    <property type="match status" value="1"/>
</dbReference>
<dbReference type="PANTHER" id="PTHR11733">
    <property type="entry name" value="ZINC METALLOPROTEASE FAMILY M13 NEPRILYSIN-RELATED"/>
    <property type="match status" value="1"/>
</dbReference>
<keyword evidence="2" id="KW-0645">Protease</keyword>
<feature type="chain" id="PRO_5032440976" evidence="7">
    <location>
        <begin position="24"/>
        <end position="697"/>
    </location>
</feature>
<dbReference type="Gene3D" id="3.40.390.10">
    <property type="entry name" value="Collagenase (Catalytic Domain)"/>
    <property type="match status" value="1"/>
</dbReference>
<dbReference type="PROSITE" id="PS51885">
    <property type="entry name" value="NEPRILYSIN"/>
    <property type="match status" value="1"/>
</dbReference>
<feature type="domain" description="Peptidase M13 C-terminal" evidence="8">
    <location>
        <begin position="494"/>
        <end position="694"/>
    </location>
</feature>
<gene>
    <name evidence="10" type="ORF">GRI58_08670</name>
</gene>
<evidence type="ECO:0000256" key="6">
    <source>
        <dbReference type="ARBA" id="ARBA00023049"/>
    </source>
</evidence>
<dbReference type="InterPro" id="IPR000718">
    <property type="entry name" value="Peptidase_M13"/>
</dbReference>
<accession>A0A845AGX4</accession>
<dbReference type="Proteomes" id="UP000439780">
    <property type="component" value="Unassembled WGS sequence"/>
</dbReference>
<dbReference type="GO" id="GO:0004222">
    <property type="term" value="F:metalloendopeptidase activity"/>
    <property type="evidence" value="ECO:0007669"/>
    <property type="project" value="InterPro"/>
</dbReference>
<dbReference type="InterPro" id="IPR008753">
    <property type="entry name" value="Peptidase_M13_N"/>
</dbReference>
<keyword evidence="3" id="KW-0479">Metal-binding</keyword>
<evidence type="ECO:0000313" key="10">
    <source>
        <dbReference type="EMBL" id="MXP28894.1"/>
    </source>
</evidence>
<organism evidence="10 11">
    <name type="scientific">Qipengyuania algicida</name>
    <dbReference type="NCBI Taxonomy" id="1836209"/>
    <lineage>
        <taxon>Bacteria</taxon>
        <taxon>Pseudomonadati</taxon>
        <taxon>Pseudomonadota</taxon>
        <taxon>Alphaproteobacteria</taxon>
        <taxon>Sphingomonadales</taxon>
        <taxon>Erythrobacteraceae</taxon>
        <taxon>Qipengyuania</taxon>
    </lineage>
</organism>
<dbReference type="GO" id="GO:0016485">
    <property type="term" value="P:protein processing"/>
    <property type="evidence" value="ECO:0007669"/>
    <property type="project" value="TreeGrafter"/>
</dbReference>
<dbReference type="EMBL" id="WTYA01000006">
    <property type="protein sequence ID" value="MXP28894.1"/>
    <property type="molecule type" value="Genomic_DNA"/>
</dbReference>
<name>A0A845AGX4_9SPHN</name>
<dbReference type="AlphaFoldDB" id="A0A845AGX4"/>
<evidence type="ECO:0000256" key="2">
    <source>
        <dbReference type="ARBA" id="ARBA00022670"/>
    </source>
</evidence>
<comment type="caution">
    <text evidence="10">The sequence shown here is derived from an EMBL/GenBank/DDBJ whole genome shotgun (WGS) entry which is preliminary data.</text>
</comment>
<reference evidence="10 11" key="1">
    <citation type="submission" date="2019-12" db="EMBL/GenBank/DDBJ databases">
        <title>Genomic-based taxomic classification of the family Erythrobacteraceae.</title>
        <authorList>
            <person name="Xu L."/>
        </authorList>
    </citation>
    <scope>NUCLEOTIDE SEQUENCE [LARGE SCALE GENOMIC DNA]</scope>
    <source>
        <strain evidence="10 11">KEMB 9005-328</strain>
    </source>
</reference>
<keyword evidence="11" id="KW-1185">Reference proteome</keyword>
<sequence>MKSRLTATLLASSVILLGPVACSQPKDQSASTEATQAKPGTELGIRKDWMDTSVKPGNDWYSYADGTWMKNTQIPADRSGIGAFWIASEKTDKELASLIGEIEKSTPATGTDAAKVKAFYDAYMNTQAIDTAGMTPVQPTLAKFDAITDKTQLAKVLGSQIRADVDPLNAVNFQTPNLFGVFVTQALKGGDVVPYILQGGLGMPDREYYLSSDSKMASYRKDYRSYIENLLKAANITDAATKAQKIYDLEVKIAQAHASREESNDWTKASQLWTQADFAKKAPGLDWKTFFDAAQLGQVDKFDAYNPTAIPKLAALVASQPLDAWKDWLVFHQIDANTDVLPGTLDRLHFAFYGKELTGTEQQRPRAKRAIAALNTDMGDALGKLYVAKYFPASAKAEIQGMVANIKTAFANHIDQIKWMAPATKKEAKAKVTGMTVGVGYPDKWTDYSALQVSPDSAYANKQAAEMLRYKQQLAKIGKPQDKGEWWMNAQLVNAVNLPVQNALNFPAAILQPPFFDPKADPAYNYGAIGAVIGHEISHSFDNNGAAFDSTGAMRNWWTDADKKKFKENGQALAKQFDQYEPFPGLHVNGELTLGEDIADLAGLTAAYEAYHASLNGKPAPVIDGFTGDQRFFLAFAQTWATKMRDAALRKQVVTNEHAPGQYRALTVRNMDAWYKAFNVEKGDKLYLAPDKRVTIY</sequence>
<evidence type="ECO:0000256" key="5">
    <source>
        <dbReference type="ARBA" id="ARBA00022833"/>
    </source>
</evidence>
<proteinExistence type="predicted"/>
<dbReference type="InterPro" id="IPR024079">
    <property type="entry name" value="MetalloPept_cat_dom_sf"/>
</dbReference>
<dbReference type="OrthoDB" id="9775677at2"/>
<dbReference type="Pfam" id="PF01431">
    <property type="entry name" value="Peptidase_M13"/>
    <property type="match status" value="1"/>
</dbReference>
<evidence type="ECO:0000256" key="3">
    <source>
        <dbReference type="ARBA" id="ARBA00022723"/>
    </source>
</evidence>
<dbReference type="PRINTS" id="PR00786">
    <property type="entry name" value="NEPRILYSIN"/>
</dbReference>
<dbReference type="GO" id="GO:0005886">
    <property type="term" value="C:plasma membrane"/>
    <property type="evidence" value="ECO:0007669"/>
    <property type="project" value="TreeGrafter"/>
</dbReference>
<evidence type="ECO:0000256" key="7">
    <source>
        <dbReference type="SAM" id="SignalP"/>
    </source>
</evidence>
<evidence type="ECO:0000313" key="11">
    <source>
        <dbReference type="Proteomes" id="UP000439780"/>
    </source>
</evidence>
<evidence type="ECO:0000256" key="4">
    <source>
        <dbReference type="ARBA" id="ARBA00022801"/>
    </source>
</evidence>
<dbReference type="SUPFAM" id="SSF55486">
    <property type="entry name" value="Metalloproteases ('zincins'), catalytic domain"/>
    <property type="match status" value="1"/>
</dbReference>
<evidence type="ECO:0000259" key="9">
    <source>
        <dbReference type="Pfam" id="PF05649"/>
    </source>
</evidence>
<dbReference type="InterPro" id="IPR042089">
    <property type="entry name" value="Peptidase_M13_dom_2"/>
</dbReference>
<evidence type="ECO:0000259" key="8">
    <source>
        <dbReference type="Pfam" id="PF01431"/>
    </source>
</evidence>
<dbReference type="PANTHER" id="PTHR11733:SF211">
    <property type="entry name" value="OLIGOPEPTIDASE LIPOPROTEIN M13 FAMILY"/>
    <property type="match status" value="1"/>
</dbReference>
<feature type="signal peptide" evidence="7">
    <location>
        <begin position="1"/>
        <end position="23"/>
    </location>
</feature>
<keyword evidence="7" id="KW-0732">Signal</keyword>
<keyword evidence="6" id="KW-0482">Metalloprotease</keyword>
<dbReference type="RefSeq" id="WP_160753202.1">
    <property type="nucleotide sequence ID" value="NZ_WTYA01000006.1"/>
</dbReference>
<dbReference type="CDD" id="cd08662">
    <property type="entry name" value="M13"/>
    <property type="match status" value="1"/>
</dbReference>
<protein>
    <submittedName>
        <fullName evidence="10">M13 family peptidase</fullName>
    </submittedName>
</protein>
<dbReference type="Pfam" id="PF05649">
    <property type="entry name" value="Peptidase_M13_N"/>
    <property type="match status" value="1"/>
</dbReference>
<dbReference type="InterPro" id="IPR018497">
    <property type="entry name" value="Peptidase_M13_C"/>
</dbReference>
<evidence type="ECO:0000256" key="1">
    <source>
        <dbReference type="ARBA" id="ARBA00001947"/>
    </source>
</evidence>